<evidence type="ECO:0000259" key="4">
    <source>
        <dbReference type="PROSITE" id="PS51084"/>
    </source>
</evidence>
<dbReference type="InterPro" id="IPR039384">
    <property type="entry name" value="HINT"/>
</dbReference>
<feature type="active site" description="Tele-AMP-histidine intermediate" evidence="1">
    <location>
        <position position="107"/>
    </location>
</feature>
<dbReference type="CDD" id="cd01277">
    <property type="entry name" value="HINT_subgroup"/>
    <property type="match status" value="1"/>
</dbReference>
<keyword evidence="6" id="KW-1185">Reference proteome</keyword>
<feature type="short sequence motif" description="Histidine triad motif" evidence="2 3">
    <location>
        <begin position="105"/>
        <end position="109"/>
    </location>
</feature>
<dbReference type="RefSeq" id="WP_131185054.1">
    <property type="nucleotide sequence ID" value="NZ_QJUO01000021.1"/>
</dbReference>
<dbReference type="Proteomes" id="UP000292639">
    <property type="component" value="Unassembled WGS sequence"/>
</dbReference>
<evidence type="ECO:0000313" key="5">
    <source>
        <dbReference type="EMBL" id="TBU92820.1"/>
    </source>
</evidence>
<evidence type="ECO:0000256" key="3">
    <source>
        <dbReference type="PROSITE-ProRule" id="PRU00464"/>
    </source>
</evidence>
<feature type="domain" description="HIT" evidence="4">
    <location>
        <begin position="12"/>
        <end position="119"/>
    </location>
</feature>
<dbReference type="PANTHER" id="PTHR46648:SF1">
    <property type="entry name" value="ADENOSINE 5'-MONOPHOSPHORAMIDASE HNT1"/>
    <property type="match status" value="1"/>
</dbReference>
<dbReference type="InterPro" id="IPR036265">
    <property type="entry name" value="HIT-like_sf"/>
</dbReference>
<dbReference type="Gene3D" id="3.30.428.10">
    <property type="entry name" value="HIT-like"/>
    <property type="match status" value="1"/>
</dbReference>
<dbReference type="GO" id="GO:0009117">
    <property type="term" value="P:nucleotide metabolic process"/>
    <property type="evidence" value="ECO:0007669"/>
    <property type="project" value="TreeGrafter"/>
</dbReference>
<comment type="caution">
    <text evidence="5">The sequence shown here is derived from an EMBL/GenBank/DDBJ whole genome shotgun (WGS) entry which is preliminary data.</text>
</comment>
<dbReference type="PROSITE" id="PS51084">
    <property type="entry name" value="HIT_2"/>
    <property type="match status" value="1"/>
</dbReference>
<accession>A0A4Q9R204</accession>
<proteinExistence type="predicted"/>
<dbReference type="GO" id="GO:0003824">
    <property type="term" value="F:catalytic activity"/>
    <property type="evidence" value="ECO:0007669"/>
    <property type="project" value="InterPro"/>
</dbReference>
<dbReference type="EMBL" id="QJUP01000022">
    <property type="protein sequence ID" value="TBU92820.1"/>
    <property type="molecule type" value="Genomic_DNA"/>
</dbReference>
<dbReference type="OrthoDB" id="9784774at2"/>
<organism evidence="5 6">
    <name type="scientific">Stutzerimonas kirkiae</name>
    <dbReference type="NCBI Taxonomy" id="2211392"/>
    <lineage>
        <taxon>Bacteria</taxon>
        <taxon>Pseudomonadati</taxon>
        <taxon>Pseudomonadota</taxon>
        <taxon>Gammaproteobacteria</taxon>
        <taxon>Pseudomonadales</taxon>
        <taxon>Pseudomonadaceae</taxon>
        <taxon>Stutzerimonas</taxon>
    </lineage>
</organism>
<dbReference type="PRINTS" id="PR00332">
    <property type="entry name" value="HISTRIAD"/>
</dbReference>
<evidence type="ECO:0000256" key="2">
    <source>
        <dbReference type="PIRSR" id="PIRSR601310-3"/>
    </source>
</evidence>
<reference evidence="5 6" key="1">
    <citation type="submission" date="2018-06" db="EMBL/GenBank/DDBJ databases">
        <title>Three novel Pseudomonas species isolated from symptomatic oak.</title>
        <authorList>
            <person name="Bueno-Gonzalez V."/>
            <person name="Brady C."/>
        </authorList>
    </citation>
    <scope>NUCLEOTIDE SEQUENCE [LARGE SCALE GENOMIC DNA]</scope>
    <source>
        <strain evidence="5 6">P17C</strain>
    </source>
</reference>
<name>A0A4Q9R204_9GAMM</name>
<evidence type="ECO:0000256" key="1">
    <source>
        <dbReference type="PIRSR" id="PIRSR601310-1"/>
    </source>
</evidence>
<protein>
    <submittedName>
        <fullName evidence="5">HIT family protein</fullName>
    </submittedName>
</protein>
<sequence>MSLYGAYDDQNIFAKIIRGEASCYKVYEDDDVLAFLDLFPQSFGHTLVIPKRGKARNLLEVDAQNLTKLTLVAQKLARALADELQPDGIQVAQFNGAAAGQTVFHLHFHIIPRFDDAGLGAHAAGKAEPAQLQALQERLVRRIGE</sequence>
<dbReference type="InterPro" id="IPR001310">
    <property type="entry name" value="Histidine_triad_HIT"/>
</dbReference>
<dbReference type="Pfam" id="PF01230">
    <property type="entry name" value="HIT"/>
    <property type="match status" value="1"/>
</dbReference>
<dbReference type="SUPFAM" id="SSF54197">
    <property type="entry name" value="HIT-like"/>
    <property type="match status" value="1"/>
</dbReference>
<evidence type="ECO:0000313" key="6">
    <source>
        <dbReference type="Proteomes" id="UP000292639"/>
    </source>
</evidence>
<dbReference type="PANTHER" id="PTHR46648">
    <property type="entry name" value="HIT FAMILY PROTEIN 1"/>
    <property type="match status" value="1"/>
</dbReference>
<gene>
    <name evidence="5" type="ORF">DNJ96_14515</name>
</gene>
<dbReference type="AlphaFoldDB" id="A0A4Q9R204"/>
<dbReference type="InterPro" id="IPR011146">
    <property type="entry name" value="HIT-like"/>
</dbReference>